<dbReference type="Gene3D" id="1.10.1410.10">
    <property type="match status" value="1"/>
</dbReference>
<gene>
    <name evidence="2" type="ORF">CAMP_LOCUS1847</name>
</gene>
<dbReference type="InterPro" id="IPR054708">
    <property type="entry name" value="MTPAP-like_central"/>
</dbReference>
<keyword evidence="3" id="KW-1185">Reference proteome</keyword>
<evidence type="ECO:0000313" key="2">
    <source>
        <dbReference type="EMBL" id="CAI5439210.1"/>
    </source>
</evidence>
<dbReference type="EMBL" id="CANHGI010000001">
    <property type="protein sequence ID" value="CAI5439210.1"/>
    <property type="molecule type" value="Genomic_DNA"/>
</dbReference>
<protein>
    <recommendedName>
        <fullName evidence="1">Poly(A) RNA polymerase mitochondrial-like central palm domain-containing protein</fullName>
    </recommendedName>
</protein>
<dbReference type="CDD" id="cd05402">
    <property type="entry name" value="NT_PAP_TUTase"/>
    <property type="match status" value="1"/>
</dbReference>
<name>A0A9P1I9H0_9PELO</name>
<dbReference type="PANTHER" id="PTHR12271:SF39">
    <property type="entry name" value="PAP-ASSOCIATED DOMAIN-CONTAINING PROTEIN"/>
    <property type="match status" value="1"/>
</dbReference>
<dbReference type="GO" id="GO:0050265">
    <property type="term" value="F:RNA uridylyltransferase activity"/>
    <property type="evidence" value="ECO:0007669"/>
    <property type="project" value="TreeGrafter"/>
</dbReference>
<dbReference type="GO" id="GO:0031123">
    <property type="term" value="P:RNA 3'-end processing"/>
    <property type="evidence" value="ECO:0007669"/>
    <property type="project" value="TreeGrafter"/>
</dbReference>
<proteinExistence type="predicted"/>
<dbReference type="SUPFAM" id="SSF81631">
    <property type="entry name" value="PAP/OAS1 substrate-binding domain"/>
    <property type="match status" value="1"/>
</dbReference>
<dbReference type="InterPro" id="IPR043519">
    <property type="entry name" value="NT_sf"/>
</dbReference>
<dbReference type="SUPFAM" id="SSF81301">
    <property type="entry name" value="Nucleotidyltransferase"/>
    <property type="match status" value="1"/>
</dbReference>
<dbReference type="Proteomes" id="UP001152747">
    <property type="component" value="Unassembled WGS sequence"/>
</dbReference>
<dbReference type="OrthoDB" id="434989at2759"/>
<evidence type="ECO:0000313" key="3">
    <source>
        <dbReference type="Proteomes" id="UP001152747"/>
    </source>
</evidence>
<dbReference type="AlphaFoldDB" id="A0A9P1I9H0"/>
<dbReference type="PANTHER" id="PTHR12271">
    <property type="entry name" value="POLY A POLYMERASE CID PAP -RELATED"/>
    <property type="match status" value="1"/>
</dbReference>
<dbReference type="Pfam" id="PF22600">
    <property type="entry name" value="MTPAP-like_central"/>
    <property type="match status" value="1"/>
</dbReference>
<accession>A0A9P1I9H0</accession>
<comment type="caution">
    <text evidence="2">The sequence shown here is derived from an EMBL/GenBank/DDBJ whole genome shotgun (WGS) entry which is preliminary data.</text>
</comment>
<reference evidence="2" key="1">
    <citation type="submission" date="2022-11" db="EMBL/GenBank/DDBJ databases">
        <authorList>
            <person name="Kikuchi T."/>
        </authorList>
    </citation>
    <scope>NUCLEOTIDE SEQUENCE</scope>
    <source>
        <strain evidence="2">PS1010</strain>
    </source>
</reference>
<sequence length="574" mass="64900">MCKSKLDTNLADLNVAMTDVYDSLRENSTSMLGQRLDLSRLESTWSRVVWKIPFDSTNDSSRLVEKVSRLENDSSRVEWFFSTRLDSDGQFSHDGEYWMVIGGHGDSAPITPIAPIMGNRCDLCSWRNFNHWWNLLNWWMVELANVGAISPIGVVGTISPIGVVGAISPICVVGAISPIGVVGAISPIGVVGAISPIGVVGTISPIGAIGAPMTKYTNHTNWRIAPFANSTIHQFHHPPIQQIPPMVKIAPTAPITPISNYWCNSHITKAPPTMRKLTIGVESSRKKPFDSTRCEDSGLKLMRIVPFGSVASKMSTNRSDLDIVLCIEKIDDKQRYVENNVILGYLKKELGILEGYKDLQHIENARVPIIKGSKDKIDLDISIHYGKLVPTGYISARFITCVTQFYPNFAMLMIFIKGIFKKNRFGNDKSYFPNSYSLALMITHFLVENRFLPNLHQRYPERFDPENATWDFKMIPDNDIREYERDETPAKVLFNFLKYYIDKPICSFYIDMKNNEIRERAKSWGLLIQDPLDNNNPGRSVDDNRPFIECLKKTYDLIKTSEPGEMFNLVDTNI</sequence>
<evidence type="ECO:0000259" key="1">
    <source>
        <dbReference type="Pfam" id="PF22600"/>
    </source>
</evidence>
<organism evidence="2 3">
    <name type="scientific">Caenorhabditis angaria</name>
    <dbReference type="NCBI Taxonomy" id="860376"/>
    <lineage>
        <taxon>Eukaryota</taxon>
        <taxon>Metazoa</taxon>
        <taxon>Ecdysozoa</taxon>
        <taxon>Nematoda</taxon>
        <taxon>Chromadorea</taxon>
        <taxon>Rhabditida</taxon>
        <taxon>Rhabditina</taxon>
        <taxon>Rhabditomorpha</taxon>
        <taxon>Rhabditoidea</taxon>
        <taxon>Rhabditidae</taxon>
        <taxon>Peloderinae</taxon>
        <taxon>Caenorhabditis</taxon>
    </lineage>
</organism>
<dbReference type="Gene3D" id="3.30.460.10">
    <property type="entry name" value="Beta Polymerase, domain 2"/>
    <property type="match status" value="1"/>
</dbReference>
<feature type="domain" description="Poly(A) RNA polymerase mitochondrial-like central palm" evidence="1">
    <location>
        <begin position="302"/>
        <end position="383"/>
    </location>
</feature>